<evidence type="ECO:0000256" key="1">
    <source>
        <dbReference type="SAM" id="MobiDB-lite"/>
    </source>
</evidence>
<dbReference type="Gene3D" id="1.10.287.1490">
    <property type="match status" value="1"/>
</dbReference>
<dbReference type="Proteomes" id="UP000177876">
    <property type="component" value="Unassembled WGS sequence"/>
</dbReference>
<evidence type="ECO:0000313" key="5">
    <source>
        <dbReference type="Proteomes" id="UP000177876"/>
    </source>
</evidence>
<feature type="domain" description="CT398-like coiled coil hairpin" evidence="3">
    <location>
        <begin position="10"/>
        <end position="188"/>
    </location>
</feature>
<reference evidence="4 5" key="1">
    <citation type="journal article" date="2016" name="Nat. Commun.">
        <title>Thousands of microbial genomes shed light on interconnected biogeochemical processes in an aquifer system.</title>
        <authorList>
            <person name="Anantharaman K."/>
            <person name="Brown C.T."/>
            <person name="Hug L.A."/>
            <person name="Sharon I."/>
            <person name="Castelle C.J."/>
            <person name="Probst A.J."/>
            <person name="Thomas B.C."/>
            <person name="Singh A."/>
            <person name="Wilkins M.J."/>
            <person name="Karaoz U."/>
            <person name="Brodie E.L."/>
            <person name="Williams K.H."/>
            <person name="Hubbard S.S."/>
            <person name="Banfield J.F."/>
        </authorList>
    </citation>
    <scope>NUCLEOTIDE SEQUENCE [LARGE SCALE GENOMIC DNA]</scope>
</reference>
<evidence type="ECO:0000313" key="4">
    <source>
        <dbReference type="EMBL" id="OFW57477.1"/>
    </source>
</evidence>
<accession>A0A1F2WKV3</accession>
<dbReference type="InterPro" id="IPR003743">
    <property type="entry name" value="Zf-RING_7"/>
</dbReference>
<dbReference type="Pfam" id="PF02591">
    <property type="entry name" value="Zn_ribbon_9"/>
    <property type="match status" value="1"/>
</dbReference>
<comment type="caution">
    <text evidence="4">The sequence shown here is derived from an EMBL/GenBank/DDBJ whole genome shotgun (WGS) entry which is preliminary data.</text>
</comment>
<dbReference type="PANTHER" id="PTHR39082">
    <property type="entry name" value="PHOSPHOLIPASE C-BETA-2-RELATED"/>
    <property type="match status" value="1"/>
</dbReference>
<feature type="domain" description="C4-type zinc ribbon" evidence="2">
    <location>
        <begin position="201"/>
        <end position="233"/>
    </location>
</feature>
<dbReference type="InterPro" id="IPR052376">
    <property type="entry name" value="Oxidative_Scav/Glycosyltrans"/>
</dbReference>
<protein>
    <submittedName>
        <fullName evidence="4">Uncharacterized protein</fullName>
    </submittedName>
</protein>
<sequence length="235" mass="27021">MSELETLFRIQELDIRIHASSESEENHPLKAVLERLEEEKQTNREELEKLGNSLDEAKAKQSKQESETQRMDEKLRKEEEKLYGGTVGNPKELRGLQAEVRAIKKQKDALETEILEGMERLDETTAVANDLEAKVEDLQAEIDGKRNTLNEELAEIRHELERLGEEKQGLRSEVSEDLIELYDELIKSKHSLAVVRVVEGVCTGCRVELPGMEYDRFLKSDGVFRCSNCRRILIK</sequence>
<dbReference type="EMBL" id="MELK01000033">
    <property type="protein sequence ID" value="OFW57477.1"/>
    <property type="molecule type" value="Genomic_DNA"/>
</dbReference>
<organism evidence="4 5">
    <name type="scientific">Candidatus Solincola sediminis</name>
    <dbReference type="NCBI Taxonomy" id="1797199"/>
    <lineage>
        <taxon>Bacteria</taxon>
        <taxon>Bacillati</taxon>
        <taxon>Actinomycetota</taxon>
        <taxon>Candidatus Geothermincolia</taxon>
        <taxon>Candidatus Geothermincolales</taxon>
        <taxon>Candidatus Geothermincolaceae</taxon>
        <taxon>Candidatus Solincola</taxon>
    </lineage>
</organism>
<dbReference type="STRING" id="1797197.A2Y75_00870"/>
<evidence type="ECO:0000259" key="2">
    <source>
        <dbReference type="Pfam" id="PF02591"/>
    </source>
</evidence>
<gene>
    <name evidence="4" type="ORF">A2Y75_00870</name>
</gene>
<name>A0A1F2WKV3_9ACTN</name>
<proteinExistence type="predicted"/>
<feature type="region of interest" description="Disordered" evidence="1">
    <location>
        <begin position="40"/>
        <end position="74"/>
    </location>
</feature>
<dbReference type="InterPro" id="IPR056003">
    <property type="entry name" value="CT398_CC_hairpin"/>
</dbReference>
<dbReference type="Pfam" id="PF24481">
    <property type="entry name" value="CT398_CC"/>
    <property type="match status" value="1"/>
</dbReference>
<evidence type="ECO:0000259" key="3">
    <source>
        <dbReference type="Pfam" id="PF24481"/>
    </source>
</evidence>
<dbReference type="PANTHER" id="PTHR39082:SF1">
    <property type="entry name" value="SCAVENGER RECEPTOR CLASS A MEMBER 3"/>
    <property type="match status" value="1"/>
</dbReference>
<dbReference type="AlphaFoldDB" id="A0A1F2WKV3"/>